<reference evidence="4 5" key="1">
    <citation type="submission" date="2013-12" db="EMBL/GenBank/DDBJ databases">
        <authorList>
            <person name="Stott M."/>
        </authorList>
    </citation>
    <scope>NUCLEOTIDE SEQUENCE [LARGE SCALE GENOMIC DNA]</scope>
    <source>
        <strain evidence="4 5">K22</strain>
    </source>
</reference>
<dbReference type="InterPro" id="IPR041489">
    <property type="entry name" value="PDZ_6"/>
</dbReference>
<keyword evidence="2" id="KW-0732">Signal</keyword>
<keyword evidence="4" id="KW-0378">Hydrolase</keyword>
<protein>
    <submittedName>
        <fullName evidence="4">Trypsin-like serine protease with C-terminal PDZ domain</fullName>
    </submittedName>
</protein>
<dbReference type="SMART" id="SM00228">
    <property type="entry name" value="PDZ"/>
    <property type="match status" value="2"/>
</dbReference>
<feature type="chain" id="PRO_5002110482" evidence="2">
    <location>
        <begin position="21"/>
        <end position="282"/>
    </location>
</feature>
<feature type="domain" description="PDZ" evidence="3">
    <location>
        <begin position="40"/>
        <end position="91"/>
    </location>
</feature>
<comment type="similarity">
    <text evidence="1">Belongs to the peptidase S1C family.</text>
</comment>
<dbReference type="Proteomes" id="UP000031518">
    <property type="component" value="Unassembled WGS sequence"/>
</dbReference>
<dbReference type="STRING" id="454194.PYK22_02873"/>
<dbReference type="InterPro" id="IPR036034">
    <property type="entry name" value="PDZ_sf"/>
</dbReference>
<dbReference type="Gene3D" id="2.30.42.10">
    <property type="match status" value="2"/>
</dbReference>
<evidence type="ECO:0000313" key="5">
    <source>
        <dbReference type="Proteomes" id="UP000031518"/>
    </source>
</evidence>
<organism evidence="4 5">
    <name type="scientific">Pyrinomonas methylaliphatogenes</name>
    <dbReference type="NCBI Taxonomy" id="454194"/>
    <lineage>
        <taxon>Bacteria</taxon>
        <taxon>Pseudomonadati</taxon>
        <taxon>Acidobacteriota</taxon>
        <taxon>Blastocatellia</taxon>
        <taxon>Blastocatellales</taxon>
        <taxon>Pyrinomonadaceae</taxon>
        <taxon>Pyrinomonas</taxon>
    </lineage>
</organism>
<evidence type="ECO:0000313" key="4">
    <source>
        <dbReference type="EMBL" id="CDM66835.1"/>
    </source>
</evidence>
<reference evidence="4 5" key="2">
    <citation type="submission" date="2015-01" db="EMBL/GenBank/DDBJ databases">
        <title>Complete genome sequence of Pyrinomonas methylaliphatogenes type strain K22T.</title>
        <authorList>
            <person name="Lee K.C.Y."/>
            <person name="Power J.F."/>
            <person name="Dunfield P.F."/>
            <person name="Morgan X.C."/>
            <person name="Huttenhower C."/>
            <person name="Stott M.B."/>
        </authorList>
    </citation>
    <scope>NUCLEOTIDE SEQUENCE [LARGE SCALE GENOMIC DNA]</scope>
    <source>
        <strain evidence="4 5">K22</strain>
    </source>
</reference>
<dbReference type="PANTHER" id="PTHR22939">
    <property type="entry name" value="SERINE PROTEASE FAMILY S1C HTRA-RELATED"/>
    <property type="match status" value="1"/>
</dbReference>
<proteinExistence type="inferred from homology"/>
<evidence type="ECO:0000259" key="3">
    <source>
        <dbReference type="PROSITE" id="PS50106"/>
    </source>
</evidence>
<name>A0A0B6X3F0_9BACT</name>
<dbReference type="AlphaFoldDB" id="A0A0B6X3F0"/>
<evidence type="ECO:0000256" key="2">
    <source>
        <dbReference type="SAM" id="SignalP"/>
    </source>
</evidence>
<dbReference type="RefSeq" id="WP_060635705.1">
    <property type="nucleotide sequence ID" value="NZ_CBXV010000008.1"/>
</dbReference>
<keyword evidence="5" id="KW-1185">Reference proteome</keyword>
<dbReference type="GO" id="GO:0006508">
    <property type="term" value="P:proteolysis"/>
    <property type="evidence" value="ECO:0007669"/>
    <property type="project" value="UniProtKB-KW"/>
</dbReference>
<feature type="signal peptide" evidence="2">
    <location>
        <begin position="1"/>
        <end position="20"/>
    </location>
</feature>
<evidence type="ECO:0000256" key="1">
    <source>
        <dbReference type="ARBA" id="ARBA00010541"/>
    </source>
</evidence>
<gene>
    <name evidence="4" type="ORF">PYK22_02873</name>
</gene>
<dbReference type="GO" id="GO:0008236">
    <property type="term" value="F:serine-type peptidase activity"/>
    <property type="evidence" value="ECO:0007669"/>
    <property type="project" value="UniProtKB-KW"/>
</dbReference>
<sequence length="282" mass="31059" precursor="true">MRRKAFALLVSILFPMAVRAQQVGPEVAITIGGNYLGVFTKDITRDEMGRYGLNEPRGVRVTEVIKGSPADKAGLREGDVILRYDGEVVTNTRKLTRLIQESPAEHQARLTILREGKEQEIVVTLGERRGLQDLTGEMARLRNAIVSIGATRRLGISTESLTKQLADYFGVAEGQGVLVTSVEPGSPADRAGLKAGDVIVEVDGEKVGNAASLTRAINRKADGEVTLTIVRNKQRLTIKATPERRGGFDFDRAFTFRWPVELYWPNIRLSSPAFEFVAPELR</sequence>
<keyword evidence="4" id="KW-0645">Protease</keyword>
<dbReference type="EMBL" id="CBXV010000008">
    <property type="protein sequence ID" value="CDM66835.1"/>
    <property type="molecule type" value="Genomic_DNA"/>
</dbReference>
<dbReference type="InterPro" id="IPR001478">
    <property type="entry name" value="PDZ"/>
</dbReference>
<dbReference type="PROSITE" id="PS50106">
    <property type="entry name" value="PDZ"/>
    <property type="match status" value="2"/>
</dbReference>
<dbReference type="PANTHER" id="PTHR22939:SF129">
    <property type="entry name" value="SERINE PROTEASE HTRA2, MITOCHONDRIAL"/>
    <property type="match status" value="1"/>
</dbReference>
<dbReference type="SUPFAM" id="SSF50156">
    <property type="entry name" value="PDZ domain-like"/>
    <property type="match status" value="2"/>
</dbReference>
<dbReference type="Pfam" id="PF13180">
    <property type="entry name" value="PDZ_2"/>
    <property type="match status" value="1"/>
</dbReference>
<accession>A0A0B6X3F0</accession>
<feature type="domain" description="PDZ" evidence="3">
    <location>
        <begin position="149"/>
        <end position="233"/>
    </location>
</feature>
<dbReference type="Pfam" id="PF17820">
    <property type="entry name" value="PDZ_6"/>
    <property type="match status" value="1"/>
</dbReference>